<dbReference type="InterPro" id="IPR013103">
    <property type="entry name" value="RVT_2"/>
</dbReference>
<organism evidence="2">
    <name type="scientific">Tanacetum cinerariifolium</name>
    <name type="common">Dalmatian daisy</name>
    <name type="synonym">Chrysanthemum cinerariifolium</name>
    <dbReference type="NCBI Taxonomy" id="118510"/>
    <lineage>
        <taxon>Eukaryota</taxon>
        <taxon>Viridiplantae</taxon>
        <taxon>Streptophyta</taxon>
        <taxon>Embryophyta</taxon>
        <taxon>Tracheophyta</taxon>
        <taxon>Spermatophyta</taxon>
        <taxon>Magnoliopsida</taxon>
        <taxon>eudicotyledons</taxon>
        <taxon>Gunneridae</taxon>
        <taxon>Pentapetalae</taxon>
        <taxon>asterids</taxon>
        <taxon>campanulids</taxon>
        <taxon>Asterales</taxon>
        <taxon>Asteraceae</taxon>
        <taxon>Asteroideae</taxon>
        <taxon>Anthemideae</taxon>
        <taxon>Anthemidinae</taxon>
        <taxon>Tanacetum</taxon>
    </lineage>
</organism>
<proteinExistence type="predicted"/>
<evidence type="ECO:0000259" key="1">
    <source>
        <dbReference type="Pfam" id="PF07727"/>
    </source>
</evidence>
<evidence type="ECO:0000313" key="2">
    <source>
        <dbReference type="EMBL" id="GEU47072.1"/>
    </source>
</evidence>
<dbReference type="EMBL" id="BKCJ010002218">
    <property type="protein sequence ID" value="GEU47072.1"/>
    <property type="molecule type" value="Genomic_DNA"/>
</dbReference>
<dbReference type="PANTHER" id="PTHR11439">
    <property type="entry name" value="GAG-POL-RELATED RETROTRANSPOSON"/>
    <property type="match status" value="1"/>
</dbReference>
<comment type="caution">
    <text evidence="2">The sequence shown here is derived from an EMBL/GenBank/DDBJ whole genome shotgun (WGS) entry which is preliminary data.</text>
</comment>
<reference evidence="2" key="1">
    <citation type="journal article" date="2019" name="Sci. Rep.">
        <title>Draft genome of Tanacetum cinerariifolium, the natural source of mosquito coil.</title>
        <authorList>
            <person name="Yamashiro T."/>
            <person name="Shiraishi A."/>
            <person name="Satake H."/>
            <person name="Nakayama K."/>
        </authorList>
    </citation>
    <scope>NUCLEOTIDE SEQUENCE</scope>
</reference>
<gene>
    <name evidence="2" type="ORF">Tci_019050</name>
</gene>
<sequence>MSHLESFSVACTLCYEVAPHVELVLLPPGKIPIGCKWVYRIKFHADGTIERFKARLVVKGFNQKEGIDYTETFAPVAKMVSVRALLYGNVLNAKPVSTPLDPIQSLNLTDGELLPDLSLYRTLVGKLMYLTITRPDISFAAQLLSKFSQAPITPHMKALNRVLDYINLCPGQGLHFPTANNLTLSAYCDSDWASCPVTRRSVTGYAIFL</sequence>
<dbReference type="PANTHER" id="PTHR11439:SF470">
    <property type="entry name" value="CYSTEINE-RICH RLK (RECEPTOR-LIKE PROTEIN KINASE) 8"/>
    <property type="match status" value="1"/>
</dbReference>
<dbReference type="AlphaFoldDB" id="A0A6L2KEC1"/>
<name>A0A6L2KEC1_TANCI</name>
<feature type="domain" description="Reverse transcriptase Ty1/copia-type" evidence="1">
    <location>
        <begin position="22"/>
        <end position="90"/>
    </location>
</feature>
<dbReference type="Pfam" id="PF07727">
    <property type="entry name" value="RVT_2"/>
    <property type="match status" value="1"/>
</dbReference>
<accession>A0A6L2KEC1</accession>
<protein>
    <submittedName>
        <fullName evidence="2">Copia protein</fullName>
    </submittedName>
</protein>